<dbReference type="PANTHER" id="PTHR34605:SF3">
    <property type="entry name" value="P CELL-TYPE AGGLUTINATION PROTEIN MAP4-LIKE-RELATED"/>
    <property type="match status" value="1"/>
</dbReference>
<evidence type="ECO:0000256" key="1">
    <source>
        <dbReference type="ARBA" id="ARBA00023172"/>
    </source>
</evidence>
<dbReference type="SUPFAM" id="SSF56349">
    <property type="entry name" value="DNA breaking-rejoining enzymes"/>
    <property type="match status" value="1"/>
</dbReference>
<name>A0A1D1VIM0_RAMVA</name>
<comment type="caution">
    <text evidence="2">The sequence shown here is derived from an EMBL/GenBank/DDBJ whole genome shotgun (WGS) entry which is preliminary data.</text>
</comment>
<gene>
    <name evidence="2" type="primary">RvY_10873-1</name>
    <name evidence="2" type="synonym">RvY_10873.1</name>
    <name evidence="2" type="ORF">RvY_10873</name>
</gene>
<accession>A0A1D1VIM0</accession>
<dbReference type="InterPro" id="IPR013762">
    <property type="entry name" value="Integrase-like_cat_sf"/>
</dbReference>
<protein>
    <submittedName>
        <fullName evidence="2">Uncharacterized protein</fullName>
    </submittedName>
</protein>
<evidence type="ECO:0000313" key="3">
    <source>
        <dbReference type="Proteomes" id="UP000186922"/>
    </source>
</evidence>
<dbReference type="EMBL" id="BDGG01000005">
    <property type="protein sequence ID" value="GAU99942.1"/>
    <property type="molecule type" value="Genomic_DNA"/>
</dbReference>
<dbReference type="InterPro" id="IPR052925">
    <property type="entry name" value="Phage_Integrase-like_Recomb"/>
</dbReference>
<sequence>MAYAGFLRASEFTTTRKHAAHTLQHRDVVIAHDSVKLRLRSSRTDQHKAGSSMELPATGRPVCPADAAQRYLELRPLPVTHDEAFFVLHDSSPLTKGIFGSHLKNLPHLNGYSTHSVSIGAATEASNQSPAPEEIQQAGRWKSSCYNGYIRNKKYTMGLHAYHSIGCSISVWGL</sequence>
<dbReference type="GO" id="GO:0006310">
    <property type="term" value="P:DNA recombination"/>
    <property type="evidence" value="ECO:0007669"/>
    <property type="project" value="UniProtKB-KW"/>
</dbReference>
<dbReference type="AlphaFoldDB" id="A0A1D1VIM0"/>
<keyword evidence="1" id="KW-0233">DNA recombination</keyword>
<dbReference type="Proteomes" id="UP000186922">
    <property type="component" value="Unassembled WGS sequence"/>
</dbReference>
<evidence type="ECO:0000313" key="2">
    <source>
        <dbReference type="EMBL" id="GAU99942.1"/>
    </source>
</evidence>
<dbReference type="GO" id="GO:0015074">
    <property type="term" value="P:DNA integration"/>
    <property type="evidence" value="ECO:0007669"/>
    <property type="project" value="InterPro"/>
</dbReference>
<dbReference type="InterPro" id="IPR011010">
    <property type="entry name" value="DNA_brk_join_enz"/>
</dbReference>
<dbReference type="PANTHER" id="PTHR34605">
    <property type="entry name" value="PHAGE_INTEGRASE DOMAIN-CONTAINING PROTEIN"/>
    <property type="match status" value="1"/>
</dbReference>
<dbReference type="OrthoDB" id="6110137at2759"/>
<organism evidence="2 3">
    <name type="scientific">Ramazzottius varieornatus</name>
    <name type="common">Water bear</name>
    <name type="synonym">Tardigrade</name>
    <dbReference type="NCBI Taxonomy" id="947166"/>
    <lineage>
        <taxon>Eukaryota</taxon>
        <taxon>Metazoa</taxon>
        <taxon>Ecdysozoa</taxon>
        <taxon>Tardigrada</taxon>
        <taxon>Eutardigrada</taxon>
        <taxon>Parachela</taxon>
        <taxon>Hypsibioidea</taxon>
        <taxon>Ramazzottiidae</taxon>
        <taxon>Ramazzottius</taxon>
    </lineage>
</organism>
<dbReference type="GO" id="GO:0003677">
    <property type="term" value="F:DNA binding"/>
    <property type="evidence" value="ECO:0007669"/>
    <property type="project" value="InterPro"/>
</dbReference>
<proteinExistence type="predicted"/>
<reference evidence="2 3" key="1">
    <citation type="journal article" date="2016" name="Nat. Commun.">
        <title>Extremotolerant tardigrade genome and improved radiotolerance of human cultured cells by tardigrade-unique protein.</title>
        <authorList>
            <person name="Hashimoto T."/>
            <person name="Horikawa D.D."/>
            <person name="Saito Y."/>
            <person name="Kuwahara H."/>
            <person name="Kozuka-Hata H."/>
            <person name="Shin-I T."/>
            <person name="Minakuchi Y."/>
            <person name="Ohishi K."/>
            <person name="Motoyama A."/>
            <person name="Aizu T."/>
            <person name="Enomoto A."/>
            <person name="Kondo K."/>
            <person name="Tanaka S."/>
            <person name="Hara Y."/>
            <person name="Koshikawa S."/>
            <person name="Sagara H."/>
            <person name="Miura T."/>
            <person name="Yokobori S."/>
            <person name="Miyagawa K."/>
            <person name="Suzuki Y."/>
            <person name="Kubo T."/>
            <person name="Oyama M."/>
            <person name="Kohara Y."/>
            <person name="Fujiyama A."/>
            <person name="Arakawa K."/>
            <person name="Katayama T."/>
            <person name="Toyoda A."/>
            <person name="Kunieda T."/>
        </authorList>
    </citation>
    <scope>NUCLEOTIDE SEQUENCE [LARGE SCALE GENOMIC DNA]</scope>
    <source>
        <strain evidence="2 3">YOKOZUNA-1</strain>
    </source>
</reference>
<keyword evidence="3" id="KW-1185">Reference proteome</keyword>
<dbReference type="Gene3D" id="1.10.443.10">
    <property type="entry name" value="Intergrase catalytic core"/>
    <property type="match status" value="1"/>
</dbReference>